<evidence type="ECO:0000313" key="4">
    <source>
        <dbReference type="Proteomes" id="UP001501637"/>
    </source>
</evidence>
<sequence>MRNARGLAAATVAAIAVVMVTGCAPKTQSKDEDDKGAGRSRPAPYAGVGELPEELAADGTTIVVGDPAAATTVRLYEDPRCPVVEEFEATGAPALREMTLRREAKTEYTLASFRDDRMGGDGSKRAVNALRAALEAGKFTEYHTVLFENMTESELAGGYTTASLLKLAGEVEGLRGKPFDSAVATMKYKDFVTASEKTYEAAGGDDPRGPGTPTVAVNGTQVTGDLYGSLFDKESFDLLLTL</sequence>
<dbReference type="InterPro" id="IPR036249">
    <property type="entry name" value="Thioredoxin-like_sf"/>
</dbReference>
<evidence type="ECO:0000259" key="2">
    <source>
        <dbReference type="Pfam" id="PF13462"/>
    </source>
</evidence>
<dbReference type="RefSeq" id="WP_386546006.1">
    <property type="nucleotide sequence ID" value="NZ_BAAAUG010000092.1"/>
</dbReference>
<organism evidence="3 4">
    <name type="scientific">Streptomyces rectiviolaceus</name>
    <dbReference type="NCBI Taxonomy" id="332591"/>
    <lineage>
        <taxon>Bacteria</taxon>
        <taxon>Bacillati</taxon>
        <taxon>Actinomycetota</taxon>
        <taxon>Actinomycetes</taxon>
        <taxon>Kitasatosporales</taxon>
        <taxon>Streptomycetaceae</taxon>
        <taxon>Streptomyces</taxon>
    </lineage>
</organism>
<name>A0ABP6MQQ6_9ACTN</name>
<dbReference type="Proteomes" id="UP001501637">
    <property type="component" value="Unassembled WGS sequence"/>
</dbReference>
<protein>
    <submittedName>
        <fullName evidence="3">Thioredoxin domain-containing protein</fullName>
    </submittedName>
</protein>
<dbReference type="PROSITE" id="PS51257">
    <property type="entry name" value="PROKAR_LIPOPROTEIN"/>
    <property type="match status" value="1"/>
</dbReference>
<dbReference type="Pfam" id="PF13462">
    <property type="entry name" value="Thioredoxin_4"/>
    <property type="match status" value="1"/>
</dbReference>
<evidence type="ECO:0000256" key="1">
    <source>
        <dbReference type="SAM" id="MobiDB-lite"/>
    </source>
</evidence>
<dbReference type="SUPFAM" id="SSF52833">
    <property type="entry name" value="Thioredoxin-like"/>
    <property type="match status" value="1"/>
</dbReference>
<comment type="caution">
    <text evidence="3">The sequence shown here is derived from an EMBL/GenBank/DDBJ whole genome shotgun (WGS) entry which is preliminary data.</text>
</comment>
<accession>A0ABP6MQQ6</accession>
<dbReference type="InterPro" id="IPR012336">
    <property type="entry name" value="Thioredoxin-like_fold"/>
</dbReference>
<proteinExistence type="predicted"/>
<dbReference type="EMBL" id="BAAAUG010000092">
    <property type="protein sequence ID" value="GAA3122741.1"/>
    <property type="molecule type" value="Genomic_DNA"/>
</dbReference>
<evidence type="ECO:0000313" key="3">
    <source>
        <dbReference type="EMBL" id="GAA3122741.1"/>
    </source>
</evidence>
<keyword evidence="4" id="KW-1185">Reference proteome</keyword>
<feature type="compositionally biased region" description="Basic and acidic residues" evidence="1">
    <location>
        <begin position="28"/>
        <end position="37"/>
    </location>
</feature>
<feature type="domain" description="Thioredoxin-like fold" evidence="2">
    <location>
        <begin position="59"/>
        <end position="224"/>
    </location>
</feature>
<reference evidence="4" key="1">
    <citation type="journal article" date="2019" name="Int. J. Syst. Evol. Microbiol.">
        <title>The Global Catalogue of Microorganisms (GCM) 10K type strain sequencing project: providing services to taxonomists for standard genome sequencing and annotation.</title>
        <authorList>
            <consortium name="The Broad Institute Genomics Platform"/>
            <consortium name="The Broad Institute Genome Sequencing Center for Infectious Disease"/>
            <person name="Wu L."/>
            <person name="Ma J."/>
        </authorList>
    </citation>
    <scope>NUCLEOTIDE SEQUENCE [LARGE SCALE GENOMIC DNA]</scope>
    <source>
        <strain evidence="4">JCM 9092</strain>
    </source>
</reference>
<dbReference type="Gene3D" id="3.40.30.10">
    <property type="entry name" value="Glutaredoxin"/>
    <property type="match status" value="1"/>
</dbReference>
<gene>
    <name evidence="3" type="ORF">GCM10010449_50730</name>
</gene>
<feature type="region of interest" description="Disordered" evidence="1">
    <location>
        <begin position="26"/>
        <end position="48"/>
    </location>
</feature>